<dbReference type="RefSeq" id="WP_005671076.1">
    <property type="nucleotide sequence ID" value="NZ_JH992926.1"/>
</dbReference>
<dbReference type="Proteomes" id="UP000009874">
    <property type="component" value="Unassembled WGS sequence"/>
</dbReference>
<evidence type="ECO:0000256" key="1">
    <source>
        <dbReference type="SAM" id="SignalP"/>
    </source>
</evidence>
<organism evidence="2 3">
    <name type="scientific">Massilia timonae CCUG 45783</name>
    <dbReference type="NCBI Taxonomy" id="883126"/>
    <lineage>
        <taxon>Bacteria</taxon>
        <taxon>Pseudomonadati</taxon>
        <taxon>Pseudomonadota</taxon>
        <taxon>Betaproteobacteria</taxon>
        <taxon>Burkholderiales</taxon>
        <taxon>Oxalobacteraceae</taxon>
        <taxon>Telluria group</taxon>
        <taxon>Massilia</taxon>
    </lineage>
</organism>
<sequence length="166" mass="16738">MKTVSLRLLSSLVLMAASFSASAGPTVGKALEINGVFNEKVGPAPQCASTLGGKLAGHGQTAEGTPVAFVGGDCFAQSGTTFTFSNGKFIVLYPNGDQIFANYGGQFVPTGAGTAYVMNGGTFTITGGSGTYARATGGGYLSGTEDLSNGAGTIKLSGHVYYKPKK</sequence>
<keyword evidence="3" id="KW-1185">Reference proteome</keyword>
<name>K9DQV4_9BURK</name>
<evidence type="ECO:0000313" key="3">
    <source>
        <dbReference type="Proteomes" id="UP000009874"/>
    </source>
</evidence>
<accession>K9DQV4</accession>
<dbReference type="OrthoDB" id="8566259at2"/>
<feature type="signal peptide" evidence="1">
    <location>
        <begin position="1"/>
        <end position="23"/>
    </location>
</feature>
<keyword evidence="1" id="KW-0732">Signal</keyword>
<feature type="chain" id="PRO_5003925951" evidence="1">
    <location>
        <begin position="24"/>
        <end position="166"/>
    </location>
</feature>
<dbReference type="AlphaFoldDB" id="K9DQV4"/>
<dbReference type="EMBL" id="AGZI01000063">
    <property type="protein sequence ID" value="EKU79760.1"/>
    <property type="molecule type" value="Genomic_DNA"/>
</dbReference>
<proteinExistence type="predicted"/>
<gene>
    <name evidence="2" type="ORF">HMPREF9710_04956</name>
</gene>
<dbReference type="PATRIC" id="fig|883126.3.peg.5006"/>
<evidence type="ECO:0000313" key="2">
    <source>
        <dbReference type="EMBL" id="EKU79760.1"/>
    </source>
</evidence>
<dbReference type="HOGENOM" id="CLU_1608875_0_0_4"/>
<protein>
    <submittedName>
        <fullName evidence="2">Uncharacterized protein</fullName>
    </submittedName>
</protein>
<comment type="caution">
    <text evidence="2">The sequence shown here is derived from an EMBL/GenBank/DDBJ whole genome shotgun (WGS) entry which is preliminary data.</text>
</comment>
<reference evidence="2 3" key="1">
    <citation type="submission" date="2012-09" db="EMBL/GenBank/DDBJ databases">
        <title>The Genome Sequence of Massilia timonae CCUG 45783.</title>
        <authorList>
            <consortium name="The Broad Institute Genome Sequencing Platform"/>
            <person name="Earl A."/>
            <person name="Ward D."/>
            <person name="Feldgarden M."/>
            <person name="Gevers D."/>
            <person name="Huys G."/>
            <person name="Walker B."/>
            <person name="Young S.K."/>
            <person name="Zeng Q."/>
            <person name="Gargeya S."/>
            <person name="Fitzgerald M."/>
            <person name="Haas B."/>
            <person name="Abouelleil A."/>
            <person name="Alvarado L."/>
            <person name="Arachchi H.M."/>
            <person name="Berlin A.M."/>
            <person name="Chapman S.B."/>
            <person name="Goldberg J."/>
            <person name="Griggs A."/>
            <person name="Gujja S."/>
            <person name="Hansen M."/>
            <person name="Howarth C."/>
            <person name="Imamovic A."/>
            <person name="Larimer J."/>
            <person name="McCowen C."/>
            <person name="Montmayeur A."/>
            <person name="Murphy C."/>
            <person name="Neiman D."/>
            <person name="Pearson M."/>
            <person name="Priest M."/>
            <person name="Roberts A."/>
            <person name="Saif S."/>
            <person name="Shea T."/>
            <person name="Sisk P."/>
            <person name="Sykes S."/>
            <person name="Wortman J."/>
            <person name="Nusbaum C."/>
            <person name="Birren B."/>
        </authorList>
    </citation>
    <scope>NUCLEOTIDE SEQUENCE [LARGE SCALE GENOMIC DNA]</scope>
    <source>
        <strain evidence="2 3">CCUG 45783</strain>
    </source>
</reference>